<dbReference type="AlphaFoldDB" id="A0A9P8NED8"/>
<reference evidence="5" key="1">
    <citation type="submission" date="2021-08" db="EMBL/GenBank/DDBJ databases">
        <title>Global Aspergillus fumigatus from environmental and clinical sources.</title>
        <authorList>
            <person name="Barber A."/>
            <person name="Sae-Ong T."/>
        </authorList>
    </citation>
    <scope>NUCLEOTIDE SEQUENCE</scope>
    <source>
        <strain evidence="5">NRZ-2016-071</strain>
    </source>
</reference>
<evidence type="ECO:0000256" key="4">
    <source>
        <dbReference type="SAM" id="MobiDB-lite"/>
    </source>
</evidence>
<dbReference type="SUPFAM" id="SSF48403">
    <property type="entry name" value="Ankyrin repeat"/>
    <property type="match status" value="2"/>
</dbReference>
<evidence type="ECO:0000256" key="2">
    <source>
        <dbReference type="ARBA" id="ARBA00023043"/>
    </source>
</evidence>
<dbReference type="PANTHER" id="PTHR24198">
    <property type="entry name" value="ANKYRIN REPEAT AND PROTEIN KINASE DOMAIN-CONTAINING PROTEIN"/>
    <property type="match status" value="1"/>
</dbReference>
<feature type="repeat" description="ANK" evidence="3">
    <location>
        <begin position="529"/>
        <end position="561"/>
    </location>
</feature>
<evidence type="ECO:0000256" key="3">
    <source>
        <dbReference type="PROSITE-ProRule" id="PRU00023"/>
    </source>
</evidence>
<feature type="compositionally biased region" description="Basic residues" evidence="4">
    <location>
        <begin position="399"/>
        <end position="413"/>
    </location>
</feature>
<dbReference type="PANTHER" id="PTHR24198:SF165">
    <property type="entry name" value="ANKYRIN REPEAT-CONTAINING PROTEIN-RELATED"/>
    <property type="match status" value="1"/>
</dbReference>
<protein>
    <recommendedName>
        <fullName evidence="7">Ankyrin repeat protein</fullName>
    </recommendedName>
</protein>
<comment type="caution">
    <text evidence="5">The sequence shown here is derived from an EMBL/GenBank/DDBJ whole genome shotgun (WGS) entry which is preliminary data.</text>
</comment>
<feature type="region of interest" description="Disordered" evidence="4">
    <location>
        <begin position="371"/>
        <end position="454"/>
    </location>
</feature>
<dbReference type="InterPro" id="IPR002110">
    <property type="entry name" value="Ankyrin_rpt"/>
</dbReference>
<dbReference type="SMART" id="SM00248">
    <property type="entry name" value="ANK"/>
    <property type="match status" value="13"/>
</dbReference>
<feature type="repeat" description="ANK" evidence="3">
    <location>
        <begin position="246"/>
        <end position="278"/>
    </location>
</feature>
<accession>A0A9P8NED8</accession>
<feature type="repeat" description="ANK" evidence="3">
    <location>
        <begin position="279"/>
        <end position="311"/>
    </location>
</feature>
<keyword evidence="1" id="KW-0677">Repeat</keyword>
<evidence type="ECO:0000313" key="6">
    <source>
        <dbReference type="Proteomes" id="UP000813423"/>
    </source>
</evidence>
<dbReference type="PRINTS" id="PR01415">
    <property type="entry name" value="ANKYRIN"/>
</dbReference>
<evidence type="ECO:0000313" key="5">
    <source>
        <dbReference type="EMBL" id="KAH1906734.1"/>
    </source>
</evidence>
<proteinExistence type="predicted"/>
<feature type="repeat" description="ANK" evidence="3">
    <location>
        <begin position="149"/>
        <end position="181"/>
    </location>
</feature>
<dbReference type="PROSITE" id="PS50297">
    <property type="entry name" value="ANK_REP_REGION"/>
    <property type="match status" value="7"/>
</dbReference>
<organism evidence="5 6">
    <name type="scientific">Aspergillus fumigatus</name>
    <name type="common">Neosartorya fumigata</name>
    <dbReference type="NCBI Taxonomy" id="746128"/>
    <lineage>
        <taxon>Eukaryota</taxon>
        <taxon>Fungi</taxon>
        <taxon>Dikarya</taxon>
        <taxon>Ascomycota</taxon>
        <taxon>Pezizomycotina</taxon>
        <taxon>Eurotiomycetes</taxon>
        <taxon>Eurotiomycetidae</taxon>
        <taxon>Eurotiales</taxon>
        <taxon>Aspergillaceae</taxon>
        <taxon>Aspergillus</taxon>
        <taxon>Aspergillus subgen. Fumigati</taxon>
    </lineage>
</organism>
<dbReference type="Pfam" id="PF12796">
    <property type="entry name" value="Ank_2"/>
    <property type="match status" value="3"/>
</dbReference>
<feature type="repeat" description="ANK" evidence="3">
    <location>
        <begin position="213"/>
        <end position="245"/>
    </location>
</feature>
<dbReference type="EMBL" id="JAIBSC010000034">
    <property type="protein sequence ID" value="KAH1906734.1"/>
    <property type="molecule type" value="Genomic_DNA"/>
</dbReference>
<dbReference type="Gene3D" id="1.25.40.20">
    <property type="entry name" value="Ankyrin repeat-containing domain"/>
    <property type="match status" value="2"/>
</dbReference>
<feature type="repeat" description="ANK" evidence="3">
    <location>
        <begin position="312"/>
        <end position="344"/>
    </location>
</feature>
<sequence length="602" mass="66386">MSILRLSDDLLFLLADHLSRERDINALAQSSRRLYHPLNRFLYQYNIRHCHRSALRWGVYMGAEGTVRQCLELGASVDDVSETPLVNVAAGRGYEGVLKLLLDSGASPNESRQFPRVPLSLAIQYGHDAAVRVLLAREDTTVTLPSAPFSQQPLHFALGRGSLECVLLLIERGADLQQYESTGSRALYPAISSGSHALVEFLVNRGCNPLGCCGYTALSLAAVMGHQSLVRYFLAQGVDPEIRDRTGFTALGHAAKAGHADVVETLLEWGVRRDNVGEDGETALCWAARENHAVVVEVLLRHGADPNSPNPRGIRPIHWAVTNGSVPIFKALVARGARIDIHLEGETLLHIAARRNDRPLVEMLLQLGTEVDPRDNEGPDSFRCGGGRRPCRHDGALARQRRRHDYPRSRHMRAAAQGPLELGRRFPSTHPRRPQSNGPGHAVSPGTRRRSRSAVELRSYPALLVACERFDADNYAIAGMLLRTGRVNVHARNADRRTAIMFATGEDGDPQLVRLLLAHGANPDDQEEDGWSCLERAIGAGNEETARILVEAGANVNARDSYGQTALHLVHSRDPFYAYLLEKGAELCCRHHYHSDSYQLSK</sequence>
<dbReference type="Proteomes" id="UP000813423">
    <property type="component" value="Unassembled WGS sequence"/>
</dbReference>
<dbReference type="InterPro" id="IPR036770">
    <property type="entry name" value="Ankyrin_rpt-contain_sf"/>
</dbReference>
<gene>
    <name evidence="5" type="ORF">KXV57_005170</name>
</gene>
<name>A0A9P8NED8_ASPFM</name>
<dbReference type="PROSITE" id="PS50088">
    <property type="entry name" value="ANK_REPEAT"/>
    <property type="match status" value="7"/>
</dbReference>
<evidence type="ECO:0000256" key="1">
    <source>
        <dbReference type="ARBA" id="ARBA00022737"/>
    </source>
</evidence>
<feature type="repeat" description="ANK" evidence="3">
    <location>
        <begin position="344"/>
        <end position="376"/>
    </location>
</feature>
<dbReference type="Pfam" id="PF00023">
    <property type="entry name" value="Ank"/>
    <property type="match status" value="3"/>
</dbReference>
<keyword evidence="2 3" id="KW-0040">ANK repeat</keyword>
<evidence type="ECO:0008006" key="7">
    <source>
        <dbReference type="Google" id="ProtNLM"/>
    </source>
</evidence>